<comment type="similarity">
    <text evidence="2">Belongs to the Nudix hydrolase family. NudF subfamily.</text>
</comment>
<dbReference type="GO" id="GO:0005829">
    <property type="term" value="C:cytosol"/>
    <property type="evidence" value="ECO:0007669"/>
    <property type="project" value="TreeGrafter"/>
</dbReference>
<evidence type="ECO:0000256" key="9">
    <source>
        <dbReference type="ARBA" id="ARBA00030162"/>
    </source>
</evidence>
<feature type="binding site" evidence="13">
    <location>
        <position position="104"/>
    </location>
    <ligand>
        <name>Mg(2+)</name>
        <dbReference type="ChEBI" id="CHEBI:18420"/>
        <label>2</label>
    </ligand>
</feature>
<dbReference type="PANTHER" id="PTHR11839:SF5">
    <property type="entry name" value="ADP-RIBOSE PYROPHOSPHATASE"/>
    <property type="match status" value="1"/>
</dbReference>
<evidence type="ECO:0000256" key="10">
    <source>
        <dbReference type="ARBA" id="ARBA00030308"/>
    </source>
</evidence>
<dbReference type="EMBL" id="FXAM01000001">
    <property type="protein sequence ID" value="SMF95060.1"/>
    <property type="molecule type" value="Genomic_DNA"/>
</dbReference>
<dbReference type="GO" id="GO:0019144">
    <property type="term" value="F:ADP-sugar diphosphatase activity"/>
    <property type="evidence" value="ECO:0007669"/>
    <property type="project" value="TreeGrafter"/>
</dbReference>
<comment type="function">
    <text evidence="8">Acts on ADP-mannose and ADP-glucose as well as ADP-ribose. Prevents glycogen biosynthesis. The reaction catalyzed by this enzyme is a limiting step of the gluconeogenic process.</text>
</comment>
<dbReference type="Proteomes" id="UP000192923">
    <property type="component" value="Unassembled WGS sequence"/>
</dbReference>
<evidence type="ECO:0000256" key="8">
    <source>
        <dbReference type="ARBA" id="ARBA00025164"/>
    </source>
</evidence>
<name>A0A1Y6CXT8_9GAMM</name>
<proteinExistence type="inferred from homology"/>
<dbReference type="GO" id="GO:0047631">
    <property type="term" value="F:ADP-ribose diphosphatase activity"/>
    <property type="evidence" value="ECO:0007669"/>
    <property type="project" value="UniProtKB-EC"/>
</dbReference>
<dbReference type="Pfam" id="PF00293">
    <property type="entry name" value="NUDIX"/>
    <property type="match status" value="1"/>
</dbReference>
<dbReference type="PANTHER" id="PTHR11839">
    <property type="entry name" value="UDP/ADP-SUGAR PYROPHOSPHATASE"/>
    <property type="match status" value="1"/>
</dbReference>
<evidence type="ECO:0000259" key="14">
    <source>
        <dbReference type="PROSITE" id="PS51462"/>
    </source>
</evidence>
<keyword evidence="16" id="KW-1185">Reference proteome</keyword>
<sequence length="200" mass="21953">MAQTEPAFEIVEQTPVYRGFFQLTRLKLRHTLYQGGWSGVLERELFHRGRAVAVIPYDPVTDRVVLVEQFRVGALGVKENPWLLEIVAGAIEAGESPEAVAHRECAEEAGCVVRELIRIGEFFPTPGGCSERITLFCGLVDSAGLGGLHGLAEENEDILASVVDFAEALAWVEQGRIDSAVPIIGLQWLALNRERLRASS</sequence>
<dbReference type="CDD" id="cd24155">
    <property type="entry name" value="NUDIX_ADPRase"/>
    <property type="match status" value="1"/>
</dbReference>
<evidence type="ECO:0000256" key="3">
    <source>
        <dbReference type="ARBA" id="ARBA00012453"/>
    </source>
</evidence>
<protein>
    <recommendedName>
        <fullName evidence="4">ADP-ribose pyrophosphatase</fullName>
        <ecNumber evidence="3">3.6.1.13</ecNumber>
    </recommendedName>
    <alternativeName>
        <fullName evidence="9">ADP-ribose diphosphatase</fullName>
    </alternativeName>
    <alternativeName>
        <fullName evidence="11">ADP-ribose phosphohydrolase</fullName>
    </alternativeName>
    <alternativeName>
        <fullName evidence="10">Adenosine diphosphoribose pyrophosphatase</fullName>
    </alternativeName>
</protein>
<keyword evidence="6" id="KW-0378">Hydrolase</keyword>
<dbReference type="SUPFAM" id="SSF55811">
    <property type="entry name" value="Nudix"/>
    <property type="match status" value="1"/>
</dbReference>
<evidence type="ECO:0000256" key="11">
    <source>
        <dbReference type="ARBA" id="ARBA00033056"/>
    </source>
</evidence>
<evidence type="ECO:0000256" key="2">
    <source>
        <dbReference type="ARBA" id="ARBA00007482"/>
    </source>
</evidence>
<dbReference type="InterPro" id="IPR015797">
    <property type="entry name" value="NUDIX_hydrolase-like_dom_sf"/>
</dbReference>
<evidence type="ECO:0000256" key="12">
    <source>
        <dbReference type="ARBA" id="ARBA00049546"/>
    </source>
</evidence>
<comment type="catalytic activity">
    <reaction evidence="12">
        <text>ADP-D-ribose + H2O = D-ribose 5-phosphate + AMP + 2 H(+)</text>
        <dbReference type="Rhea" id="RHEA:10412"/>
        <dbReference type="ChEBI" id="CHEBI:15377"/>
        <dbReference type="ChEBI" id="CHEBI:15378"/>
        <dbReference type="ChEBI" id="CHEBI:57967"/>
        <dbReference type="ChEBI" id="CHEBI:78346"/>
        <dbReference type="ChEBI" id="CHEBI:456215"/>
        <dbReference type="EC" id="3.6.1.13"/>
    </reaction>
</comment>
<dbReference type="OrthoDB" id="5292471at2"/>
<dbReference type="GO" id="GO:0019693">
    <property type="term" value="P:ribose phosphate metabolic process"/>
    <property type="evidence" value="ECO:0007669"/>
    <property type="project" value="TreeGrafter"/>
</dbReference>
<dbReference type="PROSITE" id="PS51462">
    <property type="entry name" value="NUDIX"/>
    <property type="match status" value="1"/>
</dbReference>
<evidence type="ECO:0000256" key="7">
    <source>
        <dbReference type="ARBA" id="ARBA00022842"/>
    </source>
</evidence>
<gene>
    <name evidence="15" type="ORF">SAMN02949497_2404</name>
</gene>
<feature type="binding site" evidence="13">
    <location>
        <position position="108"/>
    </location>
    <ligand>
        <name>Mg(2+)</name>
        <dbReference type="ChEBI" id="CHEBI:18420"/>
        <label>1</label>
    </ligand>
</feature>
<dbReference type="RefSeq" id="WP_085212972.1">
    <property type="nucleotide sequence ID" value="NZ_FXAM01000001.1"/>
</dbReference>
<dbReference type="GO" id="GO:0006753">
    <property type="term" value="P:nucleoside phosphate metabolic process"/>
    <property type="evidence" value="ECO:0007669"/>
    <property type="project" value="TreeGrafter"/>
</dbReference>
<feature type="binding site" evidence="13">
    <location>
        <position position="156"/>
    </location>
    <ligand>
        <name>Mg(2+)</name>
        <dbReference type="ChEBI" id="CHEBI:18420"/>
        <label>1</label>
    </ligand>
</feature>
<dbReference type="InterPro" id="IPR000086">
    <property type="entry name" value="NUDIX_hydrolase_dom"/>
</dbReference>
<dbReference type="InterPro" id="IPR004385">
    <property type="entry name" value="NDP_pyrophosphatase"/>
</dbReference>
<dbReference type="NCBIfam" id="TIGR00052">
    <property type="entry name" value="nudix-type nucleoside diphosphatase, YffH/AdpP family"/>
    <property type="match status" value="1"/>
</dbReference>
<dbReference type="GO" id="GO:0046872">
    <property type="term" value="F:metal ion binding"/>
    <property type="evidence" value="ECO:0007669"/>
    <property type="project" value="UniProtKB-KW"/>
</dbReference>
<organism evidence="15 16">
    <name type="scientific">Methylomagnum ishizawai</name>
    <dbReference type="NCBI Taxonomy" id="1760988"/>
    <lineage>
        <taxon>Bacteria</taxon>
        <taxon>Pseudomonadati</taxon>
        <taxon>Pseudomonadota</taxon>
        <taxon>Gammaproteobacteria</taxon>
        <taxon>Methylococcales</taxon>
        <taxon>Methylococcaceae</taxon>
        <taxon>Methylomagnum</taxon>
    </lineage>
</organism>
<evidence type="ECO:0000256" key="6">
    <source>
        <dbReference type="ARBA" id="ARBA00022801"/>
    </source>
</evidence>
<evidence type="ECO:0000256" key="5">
    <source>
        <dbReference type="ARBA" id="ARBA00022723"/>
    </source>
</evidence>
<dbReference type="STRING" id="1760988.SAMN02949497_2404"/>
<evidence type="ECO:0000313" key="15">
    <source>
        <dbReference type="EMBL" id="SMF95060.1"/>
    </source>
</evidence>
<dbReference type="Gene3D" id="3.90.79.10">
    <property type="entry name" value="Nucleoside Triphosphate Pyrophosphohydrolase"/>
    <property type="match status" value="1"/>
</dbReference>
<reference evidence="15 16" key="1">
    <citation type="submission" date="2016-12" db="EMBL/GenBank/DDBJ databases">
        <authorList>
            <person name="Song W.-J."/>
            <person name="Kurnit D.M."/>
        </authorList>
    </citation>
    <scope>NUCLEOTIDE SEQUENCE [LARGE SCALE GENOMIC DNA]</scope>
    <source>
        <strain evidence="15 16">175</strain>
    </source>
</reference>
<evidence type="ECO:0000256" key="4">
    <source>
        <dbReference type="ARBA" id="ARBA00013297"/>
    </source>
</evidence>
<evidence type="ECO:0000256" key="1">
    <source>
        <dbReference type="ARBA" id="ARBA00001946"/>
    </source>
</evidence>
<keyword evidence="7 13" id="KW-0460">Magnesium</keyword>
<feature type="domain" description="Nudix hydrolase" evidence="14">
    <location>
        <begin position="47"/>
        <end position="190"/>
    </location>
</feature>
<evidence type="ECO:0000313" key="16">
    <source>
        <dbReference type="Proteomes" id="UP000192923"/>
    </source>
</evidence>
<evidence type="ECO:0000256" key="13">
    <source>
        <dbReference type="PIRSR" id="PIRSR604385-2"/>
    </source>
</evidence>
<feature type="binding site" evidence="13">
    <location>
        <position position="88"/>
    </location>
    <ligand>
        <name>Mg(2+)</name>
        <dbReference type="ChEBI" id="CHEBI:18420"/>
        <label>1</label>
    </ligand>
</feature>
<dbReference type="EC" id="3.6.1.13" evidence="3"/>
<comment type="cofactor">
    <cofactor evidence="1 13">
        <name>Mg(2+)</name>
        <dbReference type="ChEBI" id="CHEBI:18420"/>
    </cofactor>
</comment>
<keyword evidence="5 13" id="KW-0479">Metal-binding</keyword>
<accession>A0A1Y6CXT8</accession>
<dbReference type="AlphaFoldDB" id="A0A1Y6CXT8"/>